<evidence type="ECO:0000256" key="6">
    <source>
        <dbReference type="ARBA" id="ARBA00023034"/>
    </source>
</evidence>
<evidence type="ECO:0000256" key="4">
    <source>
        <dbReference type="ARBA" id="ARBA00022448"/>
    </source>
</evidence>
<dbReference type="InterPro" id="IPR007265">
    <property type="entry name" value="COG_su3"/>
</dbReference>
<evidence type="ECO:0000256" key="1">
    <source>
        <dbReference type="ARBA" id="ARBA00004395"/>
    </source>
</evidence>
<accession>A0A085MF30</accession>
<sequence length="757" mass="85797">MVRMLSSAALNEAQQAAVEELKELAEAYWRRIEEHKEETPAKSERLLTTQTELFRDLYRKEQTATIDGSDQPEVTYVLDFTKGLDQTLQELEKASSLFGNLKSKFSDLLIRTSSLYDACNELTADEANLIASAEQIRSRLSYFDAYDQLAHKLSSPLLSVTSESFMHAISTIEEGISFFTTHAQYKDSSLFLSKYQQCLSKALEHVKAYVVKSLSSATQDVLTKAQGGSVDAFTQLYCLFAANAGQVQAVLKEFEPKRQKCPEYAAMLDECYNYYFAQREELVRPSFEATVDQLLNTHAKSCCSLTRSGCSVLFRLCDDEYNLMREFFLAGQHAFDAFITKLARHFYDAIRPRIIHVQHLEMLIELNALLRVKVLGERCYASEVGVYAGLATVLEEILGDITERLLYRAQLYARNEIGNYEPGTGDLAYPEKLEMIQAIAKVEQSVGSQSMPKLDCPSLPAAPIYHIQVPAEQHPMYMDFGIPQFSVRGSVFPFQATSFQGVAYEAVNMCVKSLMEAQRRIEASKGSTNANLFLIKHLLILRAQIAPRMCEVFSEPSVDFGKIKDSAVGLLQRKAQWFALSSNNAFLQFMLQVVDLHKDDFVHCFCFQMPTQTAQHIIDSRRELDITVKTACQNFIAQTVKVFVGELAIFLEQAKQVQQGTETEKPLKTYPFAEPKVLNDLVLRAYQNLKIRIPEFRHLMSLYLSNEETENILFAPVKMQIKGIYASLGQLIAQRYDDDDRHIIALTSEEEVSLLLR</sequence>
<dbReference type="GO" id="GO:0005801">
    <property type="term" value="C:cis-Golgi network"/>
    <property type="evidence" value="ECO:0007669"/>
    <property type="project" value="InterPro"/>
</dbReference>
<organism evidence="12 13">
    <name type="scientific">Trichuris suis</name>
    <name type="common">pig whipworm</name>
    <dbReference type="NCBI Taxonomy" id="68888"/>
    <lineage>
        <taxon>Eukaryota</taxon>
        <taxon>Metazoa</taxon>
        <taxon>Ecdysozoa</taxon>
        <taxon>Nematoda</taxon>
        <taxon>Enoplea</taxon>
        <taxon>Dorylaimia</taxon>
        <taxon>Trichinellida</taxon>
        <taxon>Trichuridae</taxon>
        <taxon>Trichuris</taxon>
    </lineage>
</organism>
<evidence type="ECO:0000259" key="10">
    <source>
        <dbReference type="Pfam" id="PF04136"/>
    </source>
</evidence>
<feature type="domain" description="Conserved oligomeric Golgi complex subunit 3 C-terminal" evidence="11">
    <location>
        <begin position="235"/>
        <end position="563"/>
    </location>
</feature>
<feature type="domain" description="Conserved oligomeric Golgi complex subunit 3 N-terminal" evidence="10">
    <location>
        <begin position="82"/>
        <end position="215"/>
    </location>
</feature>
<evidence type="ECO:0000256" key="7">
    <source>
        <dbReference type="ARBA" id="ARBA00023136"/>
    </source>
</evidence>
<dbReference type="EMBL" id="KL363197">
    <property type="protein sequence ID" value="KFD55826.1"/>
    <property type="molecule type" value="Genomic_DNA"/>
</dbReference>
<dbReference type="InterPro" id="IPR048685">
    <property type="entry name" value="COG3_C"/>
</dbReference>
<keyword evidence="6" id="KW-0333">Golgi apparatus</keyword>
<dbReference type="Pfam" id="PF04136">
    <property type="entry name" value="COG3_N"/>
    <property type="match status" value="1"/>
</dbReference>
<comment type="subcellular location">
    <subcellularLocation>
        <location evidence="1">Golgi apparatus membrane</location>
        <topology evidence="1">Peripheral membrane protein</topology>
    </subcellularLocation>
</comment>
<keyword evidence="7" id="KW-0472">Membrane</keyword>
<dbReference type="Proteomes" id="UP000030764">
    <property type="component" value="Unassembled WGS sequence"/>
</dbReference>
<reference evidence="12 13" key="1">
    <citation type="journal article" date="2014" name="Nat. Genet.">
        <title>Genome and transcriptome of the porcine whipworm Trichuris suis.</title>
        <authorList>
            <person name="Jex A.R."/>
            <person name="Nejsum P."/>
            <person name="Schwarz E.M."/>
            <person name="Hu L."/>
            <person name="Young N.D."/>
            <person name="Hall R.S."/>
            <person name="Korhonen P.K."/>
            <person name="Liao S."/>
            <person name="Thamsborg S."/>
            <person name="Xia J."/>
            <person name="Xu P."/>
            <person name="Wang S."/>
            <person name="Scheerlinck J.P."/>
            <person name="Hofmann A."/>
            <person name="Sternberg P.W."/>
            <person name="Wang J."/>
            <person name="Gasser R.B."/>
        </authorList>
    </citation>
    <scope>NUCLEOTIDE SEQUENCE [LARGE SCALE GENOMIC DNA]</scope>
    <source>
        <strain evidence="12">DCEP-RM93M</strain>
    </source>
</reference>
<dbReference type="GO" id="GO:0017119">
    <property type="term" value="C:Golgi transport complex"/>
    <property type="evidence" value="ECO:0007669"/>
    <property type="project" value="TreeGrafter"/>
</dbReference>
<dbReference type="GO" id="GO:0000139">
    <property type="term" value="C:Golgi membrane"/>
    <property type="evidence" value="ECO:0007669"/>
    <property type="project" value="UniProtKB-SubCell"/>
</dbReference>
<comment type="similarity">
    <text evidence="2">Belongs to the COG3 family.</text>
</comment>
<keyword evidence="9" id="KW-0175">Coiled coil</keyword>
<keyword evidence="13" id="KW-1185">Reference proteome</keyword>
<proteinExistence type="inferred from homology"/>
<dbReference type="PANTHER" id="PTHR13302">
    <property type="entry name" value="CONSERVED OLIGOMERIC GOLGI COMPLEX COMPONENT 3"/>
    <property type="match status" value="1"/>
</dbReference>
<gene>
    <name evidence="12" type="ORF">M513_03265</name>
</gene>
<dbReference type="GO" id="GO:0006886">
    <property type="term" value="P:intracellular protein transport"/>
    <property type="evidence" value="ECO:0007669"/>
    <property type="project" value="InterPro"/>
</dbReference>
<name>A0A085MF30_9BILA</name>
<dbReference type="AlphaFoldDB" id="A0A085MF30"/>
<dbReference type="PANTHER" id="PTHR13302:SF8">
    <property type="entry name" value="CONSERVED OLIGOMERIC GOLGI COMPLEX SUBUNIT 3"/>
    <property type="match status" value="1"/>
</dbReference>
<evidence type="ECO:0000313" key="13">
    <source>
        <dbReference type="Proteomes" id="UP000030764"/>
    </source>
</evidence>
<evidence type="ECO:0000256" key="9">
    <source>
        <dbReference type="SAM" id="Coils"/>
    </source>
</evidence>
<dbReference type="GO" id="GO:0006891">
    <property type="term" value="P:intra-Golgi vesicle-mediated transport"/>
    <property type="evidence" value="ECO:0007669"/>
    <property type="project" value="TreeGrafter"/>
</dbReference>
<evidence type="ECO:0000256" key="5">
    <source>
        <dbReference type="ARBA" id="ARBA00022927"/>
    </source>
</evidence>
<dbReference type="InterPro" id="IPR048320">
    <property type="entry name" value="COG3_N"/>
</dbReference>
<dbReference type="GO" id="GO:0007030">
    <property type="term" value="P:Golgi organization"/>
    <property type="evidence" value="ECO:0007669"/>
    <property type="project" value="TreeGrafter"/>
</dbReference>
<protein>
    <recommendedName>
        <fullName evidence="3">Conserved oligomeric Golgi complex subunit 3</fullName>
    </recommendedName>
    <alternativeName>
        <fullName evidence="8">Component of oligomeric Golgi complex 3</fullName>
    </alternativeName>
</protein>
<evidence type="ECO:0000256" key="2">
    <source>
        <dbReference type="ARBA" id="ARBA00009936"/>
    </source>
</evidence>
<keyword evidence="4" id="KW-0813">Transport</keyword>
<feature type="coiled-coil region" evidence="9">
    <location>
        <begin position="7"/>
        <end position="38"/>
    </location>
</feature>
<dbReference type="Pfam" id="PF20671">
    <property type="entry name" value="COG3_C"/>
    <property type="match status" value="1"/>
</dbReference>
<evidence type="ECO:0000313" key="12">
    <source>
        <dbReference type="EMBL" id="KFD55826.1"/>
    </source>
</evidence>
<evidence type="ECO:0000256" key="3">
    <source>
        <dbReference type="ARBA" id="ARBA00020976"/>
    </source>
</evidence>
<keyword evidence="5" id="KW-0653">Protein transport</keyword>
<evidence type="ECO:0000256" key="8">
    <source>
        <dbReference type="ARBA" id="ARBA00031339"/>
    </source>
</evidence>
<evidence type="ECO:0000259" key="11">
    <source>
        <dbReference type="Pfam" id="PF20671"/>
    </source>
</evidence>